<evidence type="ECO:0000256" key="19">
    <source>
        <dbReference type="SAM" id="Phobius"/>
    </source>
</evidence>
<dbReference type="PANTHER" id="PTHR11782">
    <property type="entry name" value="ADENOSINE/GUANOSINE DIPHOSPHATASE"/>
    <property type="match status" value="1"/>
</dbReference>
<evidence type="ECO:0000256" key="5">
    <source>
        <dbReference type="ARBA" id="ARBA00022692"/>
    </source>
</evidence>
<sequence>MAVKAAALAVPTVLLLASLLGIILLAVPTRDALDPPGSQYGIVLDAGSSHTAMFTYKWPSDKENNTGIVSQHGECHADGYGISSYTDDPSRAGLSLKKCLDEALLSIPKAQHRETPIYLGATAGMRLLKMTSPLVSDQILQAVENTIHAYPFDFRGAKILSGREEGVFGWVTVNYLLENFIKYGWVGRWVNPRKETVGALDLGGASTQITFVTKESIEDQEDEMRLQLYGQEYKVYTHSFLCYGRDQVLRRVLSRLLKENGYAKSIIHPCWPSDFSKNVTLRAIYESPCTEKEKPPDYQPDDSVQLTGSGSGPGCKSIVSQLFDFRNCPYSSCSLDGIFQPRVTGDFMVRAQNFVTCASAFAAFFYTHSFLRRTTGITVSSPADLRRAASATCTMKFSEMSQKAPELQNWVQDYCTVSTFIDLLLTQAYKFDNASFSHISFQKKAGDTSIGWALGYMLNLSNMIPAESLSWRKSTQYSAWALVMVLLVVILLCAIVLIVQKFRGSRKSDSVI</sequence>
<dbReference type="PROSITE" id="PS01238">
    <property type="entry name" value="GDA1_CD39_NTPASE"/>
    <property type="match status" value="1"/>
</dbReference>
<evidence type="ECO:0000256" key="2">
    <source>
        <dbReference type="ARBA" id="ARBA00001946"/>
    </source>
</evidence>
<dbReference type="Proteomes" id="UP000886611">
    <property type="component" value="Unassembled WGS sequence"/>
</dbReference>
<comment type="cofactor">
    <cofactor evidence="2">
        <name>Mg(2+)</name>
        <dbReference type="ChEBI" id="CHEBI:18420"/>
    </cofactor>
</comment>
<evidence type="ECO:0000256" key="6">
    <source>
        <dbReference type="ARBA" id="ARBA00022741"/>
    </source>
</evidence>
<keyword evidence="12 19" id="KW-0472">Membrane</keyword>
<evidence type="ECO:0000256" key="16">
    <source>
        <dbReference type="PIRSR" id="PIRSR600407-2"/>
    </source>
</evidence>
<evidence type="ECO:0000256" key="17">
    <source>
        <dbReference type="RuleBase" id="RU003833"/>
    </source>
</evidence>
<dbReference type="FunFam" id="3.30.420.40:FF:000068">
    <property type="entry name" value="Ectonucleoside triphosphate diphosphohydrolase 1"/>
    <property type="match status" value="1"/>
</dbReference>
<organism evidence="20 21">
    <name type="scientific">Polypterus senegalus</name>
    <name type="common">Senegal bichir</name>
    <dbReference type="NCBI Taxonomy" id="55291"/>
    <lineage>
        <taxon>Eukaryota</taxon>
        <taxon>Metazoa</taxon>
        <taxon>Chordata</taxon>
        <taxon>Craniata</taxon>
        <taxon>Vertebrata</taxon>
        <taxon>Euteleostomi</taxon>
        <taxon>Actinopterygii</taxon>
        <taxon>Polypteriformes</taxon>
        <taxon>Polypteridae</taxon>
        <taxon>Polypterus</taxon>
    </lineage>
</organism>
<keyword evidence="8" id="KW-0106">Calcium</keyword>
<evidence type="ECO:0000256" key="15">
    <source>
        <dbReference type="PIRSR" id="PIRSR600407-1"/>
    </source>
</evidence>
<dbReference type="GO" id="GO:0009134">
    <property type="term" value="P:nucleoside diphosphate catabolic process"/>
    <property type="evidence" value="ECO:0007669"/>
    <property type="project" value="TreeGrafter"/>
</dbReference>
<feature type="non-terminal residue" evidence="20">
    <location>
        <position position="1"/>
    </location>
</feature>
<evidence type="ECO:0000256" key="4">
    <source>
        <dbReference type="ARBA" id="ARBA00009283"/>
    </source>
</evidence>
<feature type="non-terminal residue" evidence="20">
    <location>
        <position position="512"/>
    </location>
</feature>
<feature type="binding site" evidence="16">
    <location>
        <begin position="204"/>
        <end position="208"/>
    </location>
    <ligand>
        <name>ATP</name>
        <dbReference type="ChEBI" id="CHEBI:30616"/>
    </ligand>
</feature>
<evidence type="ECO:0000256" key="9">
    <source>
        <dbReference type="ARBA" id="ARBA00022840"/>
    </source>
</evidence>
<evidence type="ECO:0000256" key="7">
    <source>
        <dbReference type="ARBA" id="ARBA00022801"/>
    </source>
</evidence>
<dbReference type="InterPro" id="IPR000407">
    <property type="entry name" value="GDA1_CD39_NTPase"/>
</dbReference>
<comment type="similarity">
    <text evidence="4 17">Belongs to the GDA1/CD39 NTPase family.</text>
</comment>
<evidence type="ECO:0000256" key="12">
    <source>
        <dbReference type="ARBA" id="ARBA00023136"/>
    </source>
</evidence>
<evidence type="ECO:0000256" key="18">
    <source>
        <dbReference type="SAM" id="MobiDB-lite"/>
    </source>
</evidence>
<feature type="active site" description="Proton acceptor" evidence="15">
    <location>
        <position position="165"/>
    </location>
</feature>
<feature type="transmembrane region" description="Helical" evidence="19">
    <location>
        <begin position="477"/>
        <end position="499"/>
    </location>
</feature>
<keyword evidence="21" id="KW-1185">Reference proteome</keyword>
<keyword evidence="13" id="KW-1015">Disulfide bond</keyword>
<comment type="caution">
    <text evidence="20">The sequence shown here is derived from an EMBL/GenBank/DDBJ whole genome shotgun (WGS) entry which is preliminary data.</text>
</comment>
<keyword evidence="11 19" id="KW-1133">Transmembrane helix</keyword>
<keyword evidence="10" id="KW-0460">Magnesium</keyword>
<evidence type="ECO:0000256" key="14">
    <source>
        <dbReference type="ARBA" id="ARBA00023180"/>
    </source>
</evidence>
<dbReference type="Gene3D" id="3.30.420.150">
    <property type="entry name" value="Exopolyphosphatase. Domain 2"/>
    <property type="match status" value="1"/>
</dbReference>
<name>A0A8X7WQY7_POLSE</name>
<evidence type="ECO:0000256" key="3">
    <source>
        <dbReference type="ARBA" id="ARBA00004141"/>
    </source>
</evidence>
<proteinExistence type="inferred from homology"/>
<evidence type="ECO:0000256" key="1">
    <source>
        <dbReference type="ARBA" id="ARBA00001913"/>
    </source>
</evidence>
<reference evidence="20 21" key="1">
    <citation type="journal article" date="2021" name="Cell">
        <title>Tracing the genetic footprints of vertebrate landing in non-teleost ray-finned fishes.</title>
        <authorList>
            <person name="Bi X."/>
            <person name="Wang K."/>
            <person name="Yang L."/>
            <person name="Pan H."/>
            <person name="Jiang H."/>
            <person name="Wei Q."/>
            <person name="Fang M."/>
            <person name="Yu H."/>
            <person name="Zhu C."/>
            <person name="Cai Y."/>
            <person name="He Y."/>
            <person name="Gan X."/>
            <person name="Zeng H."/>
            <person name="Yu D."/>
            <person name="Zhu Y."/>
            <person name="Jiang H."/>
            <person name="Qiu Q."/>
            <person name="Yang H."/>
            <person name="Zhang Y.E."/>
            <person name="Wang W."/>
            <person name="Zhu M."/>
            <person name="He S."/>
            <person name="Zhang G."/>
        </authorList>
    </citation>
    <scope>NUCLEOTIDE SEQUENCE [LARGE SCALE GENOMIC DNA]</scope>
    <source>
        <strain evidence="20">Bchr_013</strain>
    </source>
</reference>
<evidence type="ECO:0000256" key="13">
    <source>
        <dbReference type="ARBA" id="ARBA00023157"/>
    </source>
</evidence>
<dbReference type="EMBL" id="JAATIS010009265">
    <property type="protein sequence ID" value="KAG2455302.1"/>
    <property type="molecule type" value="Genomic_DNA"/>
</dbReference>
<keyword evidence="6 16" id="KW-0547">Nucleotide-binding</keyword>
<evidence type="ECO:0000313" key="21">
    <source>
        <dbReference type="Proteomes" id="UP000886611"/>
    </source>
</evidence>
<dbReference type="GO" id="GO:0045134">
    <property type="term" value="F:UDP phosphatase activity"/>
    <property type="evidence" value="ECO:0007669"/>
    <property type="project" value="TreeGrafter"/>
</dbReference>
<keyword evidence="9 16" id="KW-0067">ATP-binding</keyword>
<comment type="cofactor">
    <cofactor evidence="1">
        <name>Ca(2+)</name>
        <dbReference type="ChEBI" id="CHEBI:29108"/>
    </cofactor>
</comment>
<dbReference type="AlphaFoldDB" id="A0A8X7WQY7"/>
<keyword evidence="14" id="KW-0325">Glycoprotein</keyword>
<dbReference type="FunFam" id="3.30.420.150:FF:000002">
    <property type="entry name" value="Ectonucleoside triphosphate diphosphohydrolase 1"/>
    <property type="match status" value="1"/>
</dbReference>
<evidence type="ECO:0000313" key="20">
    <source>
        <dbReference type="EMBL" id="KAG2455302.1"/>
    </source>
</evidence>
<accession>A0A8X7WQY7</accession>
<dbReference type="GO" id="GO:0005524">
    <property type="term" value="F:ATP binding"/>
    <property type="evidence" value="ECO:0007669"/>
    <property type="project" value="UniProtKB-KW"/>
</dbReference>
<comment type="subcellular location">
    <subcellularLocation>
        <location evidence="3">Membrane</location>
        <topology evidence="3">Multi-pass membrane protein</topology>
    </subcellularLocation>
</comment>
<protein>
    <submittedName>
        <fullName evidence="20">ENTP2 diphosphohydrolase</fullName>
    </submittedName>
</protein>
<evidence type="ECO:0000256" key="8">
    <source>
        <dbReference type="ARBA" id="ARBA00022837"/>
    </source>
</evidence>
<feature type="region of interest" description="Disordered" evidence="18">
    <location>
        <begin position="290"/>
        <end position="310"/>
    </location>
</feature>
<keyword evidence="5 19" id="KW-0812">Transmembrane</keyword>
<dbReference type="Pfam" id="PF01150">
    <property type="entry name" value="GDA1_CD39"/>
    <property type="match status" value="1"/>
</dbReference>
<dbReference type="GO" id="GO:0004382">
    <property type="term" value="F:GDP phosphatase activity"/>
    <property type="evidence" value="ECO:0007669"/>
    <property type="project" value="TreeGrafter"/>
</dbReference>
<dbReference type="GO" id="GO:0005886">
    <property type="term" value="C:plasma membrane"/>
    <property type="evidence" value="ECO:0007669"/>
    <property type="project" value="TreeGrafter"/>
</dbReference>
<dbReference type="GO" id="GO:0017111">
    <property type="term" value="F:ribonucleoside triphosphate phosphatase activity"/>
    <property type="evidence" value="ECO:0007669"/>
    <property type="project" value="TreeGrafter"/>
</dbReference>
<dbReference type="PANTHER" id="PTHR11782:SF33">
    <property type="entry name" value="ECTONUCLEOSIDE TRIPHOSPHATE DIPHOSPHOHYDROLASE 2"/>
    <property type="match status" value="1"/>
</dbReference>
<keyword evidence="7 17" id="KW-0378">Hydrolase</keyword>
<dbReference type="Gene3D" id="3.30.420.40">
    <property type="match status" value="1"/>
</dbReference>
<evidence type="ECO:0000256" key="10">
    <source>
        <dbReference type="ARBA" id="ARBA00022842"/>
    </source>
</evidence>
<evidence type="ECO:0000256" key="11">
    <source>
        <dbReference type="ARBA" id="ARBA00022989"/>
    </source>
</evidence>
<gene>
    <name evidence="20" type="primary">Entpd2</name>
    <name evidence="20" type="ORF">GTO96_0006715</name>
</gene>